<dbReference type="SUPFAM" id="SSF55136">
    <property type="entry name" value="Probable bacterial effector-binding domain"/>
    <property type="match status" value="1"/>
</dbReference>
<proteinExistence type="predicted"/>
<accession>A0A380JGS9</accession>
<sequence length="214" mass="25026">MAFDFKKELKELYPTKTNPTIVKVPKMNFLAVRGQGDPNEEGGEYKQAISLLYPLAYTIKMSKKTDYKMEGYFDFVVPPLEGFWWQEGITGADYNRKSDFHFIAILRLPDFVSEEDFDWAVKQTTIKKKLDFSKVEYFTYDEGLCVQCLHIGPYNDEPATVERMHAYMEEEGYQLDITDERMHHEIYIGDVRKVAPDKLKTIIRHPIKKVGSKK</sequence>
<dbReference type="InterPro" id="IPR008319">
    <property type="entry name" value="GyrI-like_CCH_Lin2189-like"/>
</dbReference>
<evidence type="ECO:0000313" key="3">
    <source>
        <dbReference type="Proteomes" id="UP000254082"/>
    </source>
</evidence>
<protein>
    <submittedName>
        <fullName evidence="2">Uncharacterized conserved protein</fullName>
    </submittedName>
</protein>
<dbReference type="Gene3D" id="3.20.80.10">
    <property type="entry name" value="Regulatory factor, effector binding domain"/>
    <property type="match status" value="1"/>
</dbReference>
<keyword evidence="3" id="KW-1185">Reference proteome</keyword>
<dbReference type="RefSeq" id="WP_002998373.1">
    <property type="nucleotide sequence ID" value="NZ_UHFA01000002.1"/>
</dbReference>
<name>A0A380JGS9_STRDO</name>
<dbReference type="Pfam" id="PF06445">
    <property type="entry name" value="GyrI-like"/>
    <property type="match status" value="1"/>
</dbReference>
<reference evidence="2 3" key="1">
    <citation type="submission" date="2018-06" db="EMBL/GenBank/DDBJ databases">
        <authorList>
            <consortium name="Pathogen Informatics"/>
            <person name="Doyle S."/>
        </authorList>
    </citation>
    <scope>NUCLEOTIDE SEQUENCE [LARGE SCALE GENOMIC DNA]</scope>
    <source>
        <strain evidence="3">NCTC 11391</strain>
    </source>
</reference>
<dbReference type="Proteomes" id="UP000254082">
    <property type="component" value="Unassembled WGS sequence"/>
</dbReference>
<dbReference type="AlphaFoldDB" id="A0A380JGS9"/>
<evidence type="ECO:0000259" key="1">
    <source>
        <dbReference type="Pfam" id="PF06445"/>
    </source>
</evidence>
<organism evidence="2 3">
    <name type="scientific">Streptococcus downei MFe28</name>
    <dbReference type="NCBI Taxonomy" id="764290"/>
    <lineage>
        <taxon>Bacteria</taxon>
        <taxon>Bacillati</taxon>
        <taxon>Bacillota</taxon>
        <taxon>Bacilli</taxon>
        <taxon>Lactobacillales</taxon>
        <taxon>Streptococcaceae</taxon>
        <taxon>Streptococcus</taxon>
    </lineage>
</organism>
<feature type="domain" description="GyrI-like small molecule binding" evidence="1">
    <location>
        <begin position="18"/>
        <end position="208"/>
    </location>
</feature>
<dbReference type="InterPro" id="IPR011256">
    <property type="entry name" value="Reg_factor_effector_dom_sf"/>
</dbReference>
<evidence type="ECO:0000313" key="2">
    <source>
        <dbReference type="EMBL" id="SUN36267.1"/>
    </source>
</evidence>
<gene>
    <name evidence="2" type="ORF">NCTC11391_01312</name>
</gene>
<dbReference type="PIRSF" id="PIRSF031644">
    <property type="entry name" value="UCP031644"/>
    <property type="match status" value="1"/>
</dbReference>
<dbReference type="InterPro" id="IPR029442">
    <property type="entry name" value="GyrI-like"/>
</dbReference>
<dbReference type="EMBL" id="UHFA01000002">
    <property type="protein sequence ID" value="SUN36267.1"/>
    <property type="molecule type" value="Genomic_DNA"/>
</dbReference>
<dbReference type="OrthoDB" id="4772335at2"/>